<evidence type="ECO:0000313" key="5">
    <source>
        <dbReference type="EMBL" id="OTA35956.1"/>
    </source>
</evidence>
<evidence type="ECO:0000313" key="6">
    <source>
        <dbReference type="Proteomes" id="UP000194280"/>
    </source>
</evidence>
<dbReference type="InterPro" id="IPR047122">
    <property type="entry name" value="Trans-enoyl_RdTase-like"/>
</dbReference>
<accession>A0A1Z5TIV5</accession>
<gene>
    <name evidence="5" type="ORF">BTJ68_05081</name>
</gene>
<feature type="domain" description="Enoyl reductase (ER)" evidence="4">
    <location>
        <begin position="16"/>
        <end position="355"/>
    </location>
</feature>
<evidence type="ECO:0000256" key="2">
    <source>
        <dbReference type="ARBA" id="ARBA00011245"/>
    </source>
</evidence>
<sequence length="358" mass="37625">MAATPTNKAAIIPSKGAKFSVSATSIPEITPTEVLIRVHAVAINPADAIMQHTGMIIENYPAVIGCDCTGEIIKTGQDVTRFQAGDRVLAACAPSVFDPQGPKRDNWGTFQMFVAAKATVTVKIPDQVEFREACVVPLGCSTAAIGLFSATKLGLALPRLEPVRLGKVVLVWGGSSSVGSCAIQLAKAAGYDVATTCSKHNTDVCKGAGADYVFDHRSEEVVEEVLAELKGKEVVGVFGCVMPADALIKCGKLASELGGAKKFVTVFAGEDQAKQMAGDAFAAIPQDVAVSHCDEWLNTNESVRSALIDNWLGPALDKGLMKCLPRPEVVGKGLEHCQEACNKMLQGVSATKLVVEVP</sequence>
<dbReference type="OrthoDB" id="48317at2759"/>
<name>A0A1Z5TIV5_HORWE</name>
<dbReference type="InterPro" id="IPR013154">
    <property type="entry name" value="ADH-like_N"/>
</dbReference>
<comment type="subunit">
    <text evidence="2">Monomer.</text>
</comment>
<evidence type="ECO:0000256" key="1">
    <source>
        <dbReference type="ARBA" id="ARBA00008072"/>
    </source>
</evidence>
<dbReference type="SUPFAM" id="SSF50129">
    <property type="entry name" value="GroES-like"/>
    <property type="match status" value="1"/>
</dbReference>
<proteinExistence type="inferred from homology"/>
<dbReference type="Gene3D" id="3.90.180.10">
    <property type="entry name" value="Medium-chain alcohol dehydrogenases, catalytic domain"/>
    <property type="match status" value="1"/>
</dbReference>
<dbReference type="InterPro" id="IPR013149">
    <property type="entry name" value="ADH-like_C"/>
</dbReference>
<reference evidence="5 6" key="1">
    <citation type="submission" date="2017-01" db="EMBL/GenBank/DDBJ databases">
        <title>The recent genome duplication of the halophilic yeast Hortaea werneckii: insights from long-read sequencing.</title>
        <authorList>
            <person name="Sinha S."/>
            <person name="Flibotte S."/>
            <person name="Neira M."/>
            <person name="Lenassi M."/>
            <person name="Gostincar C."/>
            <person name="Stajich J.E."/>
            <person name="Nislow C.E."/>
        </authorList>
    </citation>
    <scope>NUCLEOTIDE SEQUENCE [LARGE SCALE GENOMIC DNA]</scope>
    <source>
        <strain evidence="5 6">EXF-2000</strain>
    </source>
</reference>
<comment type="similarity">
    <text evidence="1">Belongs to the zinc-containing alcohol dehydrogenase family.</text>
</comment>
<dbReference type="Gene3D" id="3.40.50.720">
    <property type="entry name" value="NAD(P)-binding Rossmann-like Domain"/>
    <property type="match status" value="1"/>
</dbReference>
<dbReference type="VEuPathDB" id="FungiDB:BTJ68_05081"/>
<dbReference type="AlphaFoldDB" id="A0A1Z5TIV5"/>
<dbReference type="PANTHER" id="PTHR45348:SF2">
    <property type="entry name" value="ZINC-TYPE ALCOHOL DEHYDROGENASE-LIKE PROTEIN C2E1P3.01"/>
    <property type="match status" value="1"/>
</dbReference>
<dbReference type="Pfam" id="PF08240">
    <property type="entry name" value="ADH_N"/>
    <property type="match status" value="1"/>
</dbReference>
<keyword evidence="3" id="KW-0560">Oxidoreductase</keyword>
<dbReference type="InterPro" id="IPR036291">
    <property type="entry name" value="NAD(P)-bd_dom_sf"/>
</dbReference>
<dbReference type="InterPro" id="IPR011032">
    <property type="entry name" value="GroES-like_sf"/>
</dbReference>
<dbReference type="InParanoid" id="A0A1Z5TIV5"/>
<protein>
    <recommendedName>
        <fullName evidence="4">Enoyl reductase (ER) domain-containing protein</fullName>
    </recommendedName>
</protein>
<dbReference type="Proteomes" id="UP000194280">
    <property type="component" value="Unassembled WGS sequence"/>
</dbReference>
<evidence type="ECO:0000256" key="3">
    <source>
        <dbReference type="ARBA" id="ARBA00023002"/>
    </source>
</evidence>
<comment type="caution">
    <text evidence="5">The sequence shown here is derived from an EMBL/GenBank/DDBJ whole genome shotgun (WGS) entry which is preliminary data.</text>
</comment>
<dbReference type="InterPro" id="IPR020843">
    <property type="entry name" value="ER"/>
</dbReference>
<dbReference type="SMART" id="SM00829">
    <property type="entry name" value="PKS_ER"/>
    <property type="match status" value="1"/>
</dbReference>
<dbReference type="CDD" id="cd08249">
    <property type="entry name" value="enoyl_reductase_like"/>
    <property type="match status" value="1"/>
</dbReference>
<dbReference type="GO" id="GO:0016651">
    <property type="term" value="F:oxidoreductase activity, acting on NAD(P)H"/>
    <property type="evidence" value="ECO:0007669"/>
    <property type="project" value="InterPro"/>
</dbReference>
<dbReference type="SUPFAM" id="SSF51735">
    <property type="entry name" value="NAD(P)-binding Rossmann-fold domains"/>
    <property type="match status" value="1"/>
</dbReference>
<dbReference type="PANTHER" id="PTHR45348">
    <property type="entry name" value="HYPOTHETICAL OXIDOREDUCTASE (EUROFUNG)"/>
    <property type="match status" value="1"/>
</dbReference>
<dbReference type="Pfam" id="PF00107">
    <property type="entry name" value="ADH_zinc_N"/>
    <property type="match status" value="1"/>
</dbReference>
<dbReference type="STRING" id="1157616.A0A1Z5TIV5"/>
<dbReference type="EMBL" id="MUNK01000037">
    <property type="protein sequence ID" value="OTA35956.1"/>
    <property type="molecule type" value="Genomic_DNA"/>
</dbReference>
<keyword evidence="6" id="KW-1185">Reference proteome</keyword>
<organism evidence="5 6">
    <name type="scientific">Hortaea werneckii EXF-2000</name>
    <dbReference type="NCBI Taxonomy" id="1157616"/>
    <lineage>
        <taxon>Eukaryota</taxon>
        <taxon>Fungi</taxon>
        <taxon>Dikarya</taxon>
        <taxon>Ascomycota</taxon>
        <taxon>Pezizomycotina</taxon>
        <taxon>Dothideomycetes</taxon>
        <taxon>Dothideomycetidae</taxon>
        <taxon>Mycosphaerellales</taxon>
        <taxon>Teratosphaeriaceae</taxon>
        <taxon>Hortaea</taxon>
    </lineage>
</organism>
<evidence type="ECO:0000259" key="4">
    <source>
        <dbReference type="SMART" id="SM00829"/>
    </source>
</evidence>